<dbReference type="Proteomes" id="UP000017836">
    <property type="component" value="Unassembled WGS sequence"/>
</dbReference>
<dbReference type="EMBL" id="KI394011">
    <property type="protein sequence ID" value="ERN05394.1"/>
    <property type="molecule type" value="Genomic_DNA"/>
</dbReference>
<accession>W1PCF9</accession>
<sequence length="69" mass="8282">MPKEERKPYEDRAKELNSDYEALINRIEESWMEDDEADSAEVGKIDMEAEAQLQWRRWEDSESSYSDYS</sequence>
<name>W1PCF9_AMBTC</name>
<dbReference type="Gramene" id="ERN05394">
    <property type="protein sequence ID" value="ERN05394"/>
    <property type="gene ID" value="AMTR_s00007p00219160"/>
</dbReference>
<gene>
    <name evidence="1" type="ORF">AMTR_s00007p00219160</name>
</gene>
<keyword evidence="2" id="KW-1185">Reference proteome</keyword>
<proteinExistence type="predicted"/>
<protein>
    <submittedName>
        <fullName evidence="1">Uncharacterized protein</fullName>
    </submittedName>
</protein>
<dbReference type="HOGENOM" id="CLU_2779215_0_0_1"/>
<organism evidence="1 2">
    <name type="scientific">Amborella trichopoda</name>
    <dbReference type="NCBI Taxonomy" id="13333"/>
    <lineage>
        <taxon>Eukaryota</taxon>
        <taxon>Viridiplantae</taxon>
        <taxon>Streptophyta</taxon>
        <taxon>Embryophyta</taxon>
        <taxon>Tracheophyta</taxon>
        <taxon>Spermatophyta</taxon>
        <taxon>Magnoliopsida</taxon>
        <taxon>Amborellales</taxon>
        <taxon>Amborellaceae</taxon>
        <taxon>Amborella</taxon>
    </lineage>
</organism>
<evidence type="ECO:0000313" key="2">
    <source>
        <dbReference type="Proteomes" id="UP000017836"/>
    </source>
</evidence>
<evidence type="ECO:0000313" key="1">
    <source>
        <dbReference type="EMBL" id="ERN05394.1"/>
    </source>
</evidence>
<dbReference type="AlphaFoldDB" id="W1PCF9"/>
<reference evidence="2" key="1">
    <citation type="journal article" date="2013" name="Science">
        <title>The Amborella genome and the evolution of flowering plants.</title>
        <authorList>
            <consortium name="Amborella Genome Project"/>
        </authorList>
    </citation>
    <scope>NUCLEOTIDE SEQUENCE [LARGE SCALE GENOMIC DNA]</scope>
</reference>